<dbReference type="Proteomes" id="UP001434883">
    <property type="component" value="Unassembled WGS sequence"/>
</dbReference>
<reference evidence="2 3" key="1">
    <citation type="submission" date="2021-06" db="EMBL/GenBank/DDBJ databases">
        <authorList>
            <person name="Palmer J.M."/>
        </authorList>
    </citation>
    <scope>NUCLEOTIDE SEQUENCE [LARGE SCALE GENOMIC DNA]</scope>
    <source>
        <strain evidence="2 3">XC_2019</strain>
        <tissue evidence="2">Muscle</tissue>
    </source>
</reference>
<evidence type="ECO:0000256" key="1">
    <source>
        <dbReference type="SAM" id="MobiDB-lite"/>
    </source>
</evidence>
<evidence type="ECO:0000313" key="2">
    <source>
        <dbReference type="EMBL" id="MEQ2193508.1"/>
    </source>
</evidence>
<name>A0ABV0QD62_9TELE</name>
<organism evidence="2 3">
    <name type="scientific">Xenoophorus captivus</name>
    <dbReference type="NCBI Taxonomy" id="1517983"/>
    <lineage>
        <taxon>Eukaryota</taxon>
        <taxon>Metazoa</taxon>
        <taxon>Chordata</taxon>
        <taxon>Craniata</taxon>
        <taxon>Vertebrata</taxon>
        <taxon>Euteleostomi</taxon>
        <taxon>Actinopterygii</taxon>
        <taxon>Neopterygii</taxon>
        <taxon>Teleostei</taxon>
        <taxon>Neoteleostei</taxon>
        <taxon>Acanthomorphata</taxon>
        <taxon>Ovalentaria</taxon>
        <taxon>Atherinomorphae</taxon>
        <taxon>Cyprinodontiformes</taxon>
        <taxon>Goodeidae</taxon>
        <taxon>Xenoophorus</taxon>
    </lineage>
</organism>
<evidence type="ECO:0000313" key="3">
    <source>
        <dbReference type="Proteomes" id="UP001434883"/>
    </source>
</evidence>
<dbReference type="EMBL" id="JAHRIN010008509">
    <property type="protein sequence ID" value="MEQ2193508.1"/>
    <property type="molecule type" value="Genomic_DNA"/>
</dbReference>
<feature type="region of interest" description="Disordered" evidence="1">
    <location>
        <begin position="54"/>
        <end position="80"/>
    </location>
</feature>
<proteinExistence type="predicted"/>
<sequence>NNGGPCNGRGKFTGETACRNWNWVIPSGEGRPKDYCRFFSGLRLIALDELHLQGGAAGSDTPSPAADYRKPSGGHCKTGT</sequence>
<accession>A0ABV0QD62</accession>
<comment type="caution">
    <text evidence="2">The sequence shown here is derived from an EMBL/GenBank/DDBJ whole genome shotgun (WGS) entry which is preliminary data.</text>
</comment>
<gene>
    <name evidence="2" type="ORF">XENOCAPTIV_000676</name>
</gene>
<protein>
    <submittedName>
        <fullName evidence="2">Uncharacterized protein</fullName>
    </submittedName>
</protein>
<feature type="non-terminal residue" evidence="2">
    <location>
        <position position="1"/>
    </location>
</feature>
<keyword evidence="3" id="KW-1185">Reference proteome</keyword>